<dbReference type="STRING" id="1492898.SY85_15355"/>
<dbReference type="HAMAP" id="MF_01676">
    <property type="entry name" value="AhpD"/>
    <property type="match status" value="1"/>
</dbReference>
<dbReference type="SUPFAM" id="SSF69118">
    <property type="entry name" value="AhpD-like"/>
    <property type="match status" value="1"/>
</dbReference>
<dbReference type="GO" id="GO:0006979">
    <property type="term" value="P:response to oxidative stress"/>
    <property type="evidence" value="ECO:0007669"/>
    <property type="project" value="InterPro"/>
</dbReference>
<evidence type="ECO:0000313" key="8">
    <source>
        <dbReference type="EMBL" id="ANE51673.1"/>
    </source>
</evidence>
<gene>
    <name evidence="6" type="primary">ahpD</name>
    <name evidence="8" type="ORF">SY85_15355</name>
</gene>
<dbReference type="PANTHER" id="PTHR33930">
    <property type="entry name" value="ALKYL HYDROPEROXIDE REDUCTASE AHPD"/>
    <property type="match status" value="1"/>
</dbReference>
<dbReference type="InterPro" id="IPR004674">
    <property type="entry name" value="AhpD"/>
</dbReference>
<dbReference type="KEGG" id="fla:SY85_15355"/>
<dbReference type="NCBIfam" id="TIGR00778">
    <property type="entry name" value="ahpD_dom"/>
    <property type="match status" value="1"/>
</dbReference>
<name>A0A172TY21_9BACT</name>
<organism evidence="8 9">
    <name type="scientific">Flavisolibacter tropicus</name>
    <dbReference type="NCBI Taxonomy" id="1492898"/>
    <lineage>
        <taxon>Bacteria</taxon>
        <taxon>Pseudomonadati</taxon>
        <taxon>Bacteroidota</taxon>
        <taxon>Chitinophagia</taxon>
        <taxon>Chitinophagales</taxon>
        <taxon>Chitinophagaceae</taxon>
        <taxon>Flavisolibacter</taxon>
    </lineage>
</organism>
<dbReference type="EC" id="1.11.1.28" evidence="6"/>
<feature type="active site" description="Cysteine sulfenic acid (-SOH) intermediate" evidence="6">
    <location>
        <position position="162"/>
    </location>
</feature>
<dbReference type="OrthoDB" id="9801997at2"/>
<evidence type="ECO:0000256" key="2">
    <source>
        <dbReference type="ARBA" id="ARBA00022862"/>
    </source>
</evidence>
<feature type="active site" description="Proton donor" evidence="6">
    <location>
        <position position="159"/>
    </location>
</feature>
<dbReference type="Gene3D" id="1.20.1290.10">
    <property type="entry name" value="AhpD-like"/>
    <property type="match status" value="1"/>
</dbReference>
<keyword evidence="9" id="KW-1185">Reference proteome</keyword>
<dbReference type="InterPro" id="IPR029032">
    <property type="entry name" value="AhpD-like"/>
</dbReference>
<keyword evidence="2 6" id="KW-0049">Antioxidant</keyword>
<dbReference type="InterPro" id="IPR004675">
    <property type="entry name" value="AhpD_core"/>
</dbReference>
<dbReference type="Proteomes" id="UP000077177">
    <property type="component" value="Chromosome"/>
</dbReference>
<dbReference type="PANTHER" id="PTHR33930:SF7">
    <property type="entry name" value="ALKYL HYDROPEROXIDE REDUCTASE AHPD"/>
    <property type="match status" value="1"/>
</dbReference>
<dbReference type="AlphaFoldDB" id="A0A172TY21"/>
<feature type="domain" description="Carboxymuconolactone decarboxylase-like" evidence="7">
    <location>
        <begin position="129"/>
        <end position="190"/>
    </location>
</feature>
<reference evidence="9" key="1">
    <citation type="submission" date="2015-01" db="EMBL/GenBank/DDBJ databases">
        <title>Flavisolibacter sp./LCS9/ whole genome sequencing.</title>
        <authorList>
            <person name="Kim M.K."/>
            <person name="Srinivasan S."/>
            <person name="Lee J.-J."/>
        </authorList>
    </citation>
    <scope>NUCLEOTIDE SEQUENCE [LARGE SCALE GENOMIC DNA]</scope>
    <source>
        <strain evidence="9">LCS9</strain>
    </source>
</reference>
<evidence type="ECO:0000259" key="7">
    <source>
        <dbReference type="Pfam" id="PF02627"/>
    </source>
</evidence>
<protein>
    <recommendedName>
        <fullName evidence="6">Alkyl hydroperoxide reductase AhpD</fullName>
        <ecNumber evidence="6">1.11.1.28</ecNumber>
    </recommendedName>
    <alternativeName>
        <fullName evidence="6">Alkylhydroperoxidase AhpD</fullName>
    </alternativeName>
</protein>
<comment type="function">
    <text evidence="6">Antioxidant protein with alkyl hydroperoxidase activity. Required for the reduction of the AhpC active site cysteine residues and for the regeneration of the AhpC enzyme activity.</text>
</comment>
<feature type="disulfide bond" description="Interchain (with AhpC); in linked form" evidence="6">
    <location>
        <position position="162"/>
    </location>
</feature>
<dbReference type="RefSeq" id="WP_066405789.1">
    <property type="nucleotide sequence ID" value="NZ_CP011390.1"/>
</dbReference>
<dbReference type="GO" id="GO:0045454">
    <property type="term" value="P:cell redox homeostasis"/>
    <property type="evidence" value="ECO:0007669"/>
    <property type="project" value="TreeGrafter"/>
</dbReference>
<dbReference type="GO" id="GO:0015036">
    <property type="term" value="F:disulfide oxidoreductase activity"/>
    <property type="evidence" value="ECO:0007669"/>
    <property type="project" value="TreeGrafter"/>
</dbReference>
<keyword evidence="4 6" id="KW-1015">Disulfide bond</keyword>
<dbReference type="GO" id="GO:0032843">
    <property type="term" value="F:hydroperoxide reductase activity"/>
    <property type="evidence" value="ECO:0007669"/>
    <property type="project" value="InterPro"/>
</dbReference>
<keyword evidence="5 6" id="KW-0676">Redox-active center</keyword>
<sequence length="197" mass="21459">MLFGQANTIDNAAALLKDLGIAESHLSANLKALAAVDARYLKDLKINISNALNAESLGKKDAYLLAFAIAVNEKNTVLQEAFQKEALTQGATDKELAEVISCTSLMNANNVYYRFRHFMEEEFYNNAQAGIRMSIMANPVLGKELFELISLTVSAVNGCQLCVTSHEKTLIGHGTDKQRIHDAVRLGAVVKSLAVML</sequence>
<evidence type="ECO:0000256" key="4">
    <source>
        <dbReference type="ARBA" id="ARBA00023157"/>
    </source>
</evidence>
<feature type="disulfide bond" evidence="6">
    <location>
        <begin position="159"/>
        <end position="162"/>
    </location>
</feature>
<dbReference type="EMBL" id="CP011390">
    <property type="protein sequence ID" value="ANE51673.1"/>
    <property type="molecule type" value="Genomic_DNA"/>
</dbReference>
<proteinExistence type="inferred from homology"/>
<evidence type="ECO:0000256" key="3">
    <source>
        <dbReference type="ARBA" id="ARBA00023002"/>
    </source>
</evidence>
<comment type="similarity">
    <text evidence="6">Belongs to the AhpD family.</text>
</comment>
<keyword evidence="3 6" id="KW-0560">Oxidoreductase</keyword>
<comment type="catalytic activity">
    <reaction evidence="6">
        <text>N(6)-[(R)-dihydrolipoyl]-L-lysyl-[lipoyl-carrier protein] + a hydroperoxide = N(6)-[(R)-lipoyl]-L-lysyl-[lipoyl-carrier protein] + an alcohol + H2O</text>
        <dbReference type="Rhea" id="RHEA:62636"/>
        <dbReference type="Rhea" id="RHEA-COMP:10502"/>
        <dbReference type="Rhea" id="RHEA-COMP:16355"/>
        <dbReference type="ChEBI" id="CHEBI:15377"/>
        <dbReference type="ChEBI" id="CHEBI:30879"/>
        <dbReference type="ChEBI" id="CHEBI:35924"/>
        <dbReference type="ChEBI" id="CHEBI:83099"/>
        <dbReference type="ChEBI" id="CHEBI:83100"/>
        <dbReference type="EC" id="1.11.1.28"/>
    </reaction>
</comment>
<evidence type="ECO:0000313" key="9">
    <source>
        <dbReference type="Proteomes" id="UP000077177"/>
    </source>
</evidence>
<accession>A0A172TY21</accession>
<evidence type="ECO:0000256" key="6">
    <source>
        <dbReference type="HAMAP-Rule" id="MF_01676"/>
    </source>
</evidence>
<dbReference type="GO" id="GO:0051920">
    <property type="term" value="F:peroxiredoxin activity"/>
    <property type="evidence" value="ECO:0007669"/>
    <property type="project" value="InterPro"/>
</dbReference>
<keyword evidence="1 6" id="KW-0575">Peroxidase</keyword>
<evidence type="ECO:0000256" key="1">
    <source>
        <dbReference type="ARBA" id="ARBA00022559"/>
    </source>
</evidence>
<evidence type="ECO:0000256" key="5">
    <source>
        <dbReference type="ARBA" id="ARBA00023284"/>
    </source>
</evidence>
<dbReference type="Pfam" id="PF02627">
    <property type="entry name" value="CMD"/>
    <property type="match status" value="1"/>
</dbReference>
<reference evidence="8 9" key="2">
    <citation type="journal article" date="2016" name="Int. J. Syst. Evol. Microbiol.">
        <title>Flavisolibacter tropicus sp. nov., isolated from tropical soil.</title>
        <authorList>
            <person name="Lee J.J."/>
            <person name="Kang M.S."/>
            <person name="Kim G.S."/>
            <person name="Lee C.S."/>
            <person name="Lim S."/>
            <person name="Lee J."/>
            <person name="Roh S.H."/>
            <person name="Kang H."/>
            <person name="Ha J.M."/>
            <person name="Bae S."/>
            <person name="Jung H.Y."/>
            <person name="Kim M.K."/>
        </authorList>
    </citation>
    <scope>NUCLEOTIDE SEQUENCE [LARGE SCALE GENOMIC DNA]</scope>
    <source>
        <strain evidence="8 9">LCS9</strain>
    </source>
</reference>
<dbReference type="InterPro" id="IPR003779">
    <property type="entry name" value="CMD-like"/>
</dbReference>